<dbReference type="PANTHER" id="PTHR36181:SF2">
    <property type="entry name" value="INTRON-ENCODED ENDONUCLEASE AI3-RELATED"/>
    <property type="match status" value="1"/>
</dbReference>
<dbReference type="InterPro" id="IPR027434">
    <property type="entry name" value="Homing_endonucl"/>
</dbReference>
<keyword evidence="1" id="KW-0496">Mitochondrion</keyword>
<proteinExistence type="predicted"/>
<geneLocation type="mitochondrion" evidence="1"/>
<protein>
    <recommendedName>
        <fullName evidence="2">LAGLIDADG homing endonuclease</fullName>
    </recommendedName>
</protein>
<reference evidence="1" key="1">
    <citation type="submission" date="2017-04" db="EMBL/GenBank/DDBJ databases">
        <authorList>
            <person name="Afonso C.L."/>
            <person name="Miller P.J."/>
            <person name="Scott M.A."/>
            <person name="Spackman E."/>
            <person name="Goraichik I."/>
            <person name="Dimitrov K.M."/>
            <person name="Suarez D.L."/>
            <person name="Swayne D.E."/>
        </authorList>
    </citation>
    <scope>NUCLEOTIDE SEQUENCE</scope>
</reference>
<dbReference type="PANTHER" id="PTHR36181">
    <property type="entry name" value="INTRON-ENCODED ENDONUCLEASE AI3-RELATED"/>
    <property type="match status" value="1"/>
</dbReference>
<evidence type="ECO:0008006" key="2">
    <source>
        <dbReference type="Google" id="ProtNLM"/>
    </source>
</evidence>
<evidence type="ECO:0000313" key="1">
    <source>
        <dbReference type="EMBL" id="AUN28124.1"/>
    </source>
</evidence>
<dbReference type="AlphaFoldDB" id="A0A2I6QCM0"/>
<gene>
    <name evidence="1" type="primary">orf230</name>
</gene>
<organism evidence="1">
    <name type="scientific">Malassezia obtusa</name>
    <dbReference type="NCBI Taxonomy" id="76774"/>
    <lineage>
        <taxon>Eukaryota</taxon>
        <taxon>Fungi</taxon>
        <taxon>Dikarya</taxon>
        <taxon>Basidiomycota</taxon>
        <taxon>Ustilaginomycotina</taxon>
        <taxon>Malasseziomycetes</taxon>
        <taxon>Malasseziales</taxon>
        <taxon>Malasseziaceae</taxon>
        <taxon>Malassezia</taxon>
    </lineage>
</organism>
<dbReference type="SUPFAM" id="SSF55608">
    <property type="entry name" value="Homing endonucleases"/>
    <property type="match status" value="2"/>
</dbReference>
<dbReference type="Gene3D" id="3.10.28.10">
    <property type="entry name" value="Homing endonucleases"/>
    <property type="match status" value="1"/>
</dbReference>
<sequence length="230" mass="27086">MVGSLRFITDKNQQQFVQWTVNDKEHIKNVLLPLLLKYPPLTSRIHFQLQFLIQCINNNTVQNYIHTKNSKYNLQNNSFSLITNTSNLPPYFSNWLAGFIEAEGSFCIRNNKNYSFSIGQNHDQYLIEAIKSFYSSKVKVQSKKITFNAKHKNKNISNPNFYTISFASIHDLFKVITHCKPLLQGYKYQQMIEFLNKNPNLKILSKLLMCHVVMLLWELNNYWTMLSVYL</sequence>
<accession>A0A2I6QCM0</accession>
<name>A0A2I6QCM0_9BASI</name>
<dbReference type="InterPro" id="IPR051289">
    <property type="entry name" value="LAGLIDADG_Endonuclease"/>
</dbReference>
<dbReference type="EMBL" id="KY911091">
    <property type="protein sequence ID" value="AUN28124.1"/>
    <property type="molecule type" value="Genomic_DNA"/>
</dbReference>